<evidence type="ECO:0000259" key="4">
    <source>
        <dbReference type="PROSITE" id="PS52035"/>
    </source>
</evidence>
<dbReference type="InterPro" id="IPR000834">
    <property type="entry name" value="Peptidase_M14"/>
</dbReference>
<accession>A0ABY7DIX5</accession>
<evidence type="ECO:0000256" key="3">
    <source>
        <dbReference type="SAM" id="SignalP"/>
    </source>
</evidence>
<comment type="caution">
    <text evidence="2">Lacks conserved residue(s) required for the propagation of feature annotation.</text>
</comment>
<dbReference type="InterPro" id="IPR050753">
    <property type="entry name" value="Peptidase_M14_domain"/>
</dbReference>
<dbReference type="SUPFAM" id="SSF53187">
    <property type="entry name" value="Zn-dependent exopeptidases"/>
    <property type="match status" value="1"/>
</dbReference>
<comment type="similarity">
    <text evidence="1 2">Belongs to the peptidase M14 family.</text>
</comment>
<protein>
    <submittedName>
        <fullName evidence="5">CBPE-like protein</fullName>
    </submittedName>
</protein>
<dbReference type="PANTHER" id="PTHR11532:SF93">
    <property type="entry name" value="CARBOXYPEPTIDASE E"/>
    <property type="match status" value="1"/>
</dbReference>
<dbReference type="Pfam" id="PF00246">
    <property type="entry name" value="Peptidase_M14"/>
    <property type="match status" value="1"/>
</dbReference>
<sequence length="488" mass="55677">MDTVFILTFLLPVILATTGFNPTQHHDYEAMEAVMNNVHEKCNKITHLYELPTGTFEDIPSTTVNGRKLKVLVFGKHPTEHTNGIPEFKYIGNMHGNEVTGKELLLRLMTYMCDVYLGETTEIEGNFDMKHIKDLIDNTRIHILPSMNPDGWQIASESVDNYQNGVLGSDKWTVGRANANGKDLNRNFPDLDNLYYNLEAKPGHRNNHLDRVRQVLKNLSSELEPETKMIMSWLHSIPFVASANMHNGDLVANYPFDKTRDGSSHSPAKCPDNSTEMAEAYSLQHADMAKPHKPCDTNDFSKTEGTTNGAAWYSVPGASELPKIWEQNINSLFSFMYQAHIGIKGEIQLPEGIRPGSAIAAIRVQKVGEPKPIDHDILSTESGDYYRLLENGLYNVNATIHFMDRNDNEQKIVRSKCVQVDNQLYSKSAQVVNFDFTQLDEPYIDESCKNEYQDSYDEDQLRQYYDLMWFLRNYAAPRNTYDSKYNVY</sequence>
<name>A0ABY7DIX5_MYAAR</name>
<dbReference type="SMART" id="SM00631">
    <property type="entry name" value="Zn_pept"/>
    <property type="match status" value="1"/>
</dbReference>
<organism evidence="5 6">
    <name type="scientific">Mya arenaria</name>
    <name type="common">Soft-shell clam</name>
    <dbReference type="NCBI Taxonomy" id="6604"/>
    <lineage>
        <taxon>Eukaryota</taxon>
        <taxon>Metazoa</taxon>
        <taxon>Spiralia</taxon>
        <taxon>Lophotrochozoa</taxon>
        <taxon>Mollusca</taxon>
        <taxon>Bivalvia</taxon>
        <taxon>Autobranchia</taxon>
        <taxon>Heteroconchia</taxon>
        <taxon>Euheterodonta</taxon>
        <taxon>Imparidentia</taxon>
        <taxon>Neoheterodontei</taxon>
        <taxon>Myida</taxon>
        <taxon>Myoidea</taxon>
        <taxon>Myidae</taxon>
        <taxon>Mya</taxon>
    </lineage>
</organism>
<keyword evidence="6" id="KW-1185">Reference proteome</keyword>
<proteinExistence type="inferred from homology"/>
<feature type="chain" id="PRO_5045426230" evidence="3">
    <location>
        <begin position="17"/>
        <end position="488"/>
    </location>
</feature>
<evidence type="ECO:0000313" key="5">
    <source>
        <dbReference type="EMBL" id="WAQ96561.1"/>
    </source>
</evidence>
<dbReference type="PROSITE" id="PS52035">
    <property type="entry name" value="PEPTIDASE_M14"/>
    <property type="match status" value="1"/>
</dbReference>
<reference evidence="5" key="1">
    <citation type="submission" date="2022-11" db="EMBL/GenBank/DDBJ databases">
        <title>Centuries of genome instability and evolution in soft-shell clam transmissible cancer (bioRxiv).</title>
        <authorList>
            <person name="Hart S.F.M."/>
            <person name="Yonemitsu M.A."/>
            <person name="Giersch R.M."/>
            <person name="Beal B.F."/>
            <person name="Arriagada G."/>
            <person name="Davis B.W."/>
            <person name="Ostrander E.A."/>
            <person name="Goff S.P."/>
            <person name="Metzger M.J."/>
        </authorList>
    </citation>
    <scope>NUCLEOTIDE SEQUENCE</scope>
    <source>
        <strain evidence="5">MELC-2E11</strain>
        <tissue evidence="5">Siphon/mantle</tissue>
    </source>
</reference>
<evidence type="ECO:0000256" key="1">
    <source>
        <dbReference type="ARBA" id="ARBA00005988"/>
    </source>
</evidence>
<keyword evidence="3" id="KW-0732">Signal</keyword>
<evidence type="ECO:0000256" key="2">
    <source>
        <dbReference type="PROSITE-ProRule" id="PRU01379"/>
    </source>
</evidence>
<dbReference type="Gene3D" id="3.40.630.10">
    <property type="entry name" value="Zn peptidases"/>
    <property type="match status" value="1"/>
</dbReference>
<dbReference type="PANTHER" id="PTHR11532">
    <property type="entry name" value="PROTEASE M14 CARBOXYPEPTIDASE"/>
    <property type="match status" value="1"/>
</dbReference>
<dbReference type="EMBL" id="CP111013">
    <property type="protein sequence ID" value="WAQ96561.1"/>
    <property type="molecule type" value="Genomic_DNA"/>
</dbReference>
<feature type="domain" description="Peptidase M14" evidence="4">
    <location>
        <begin position="24"/>
        <end position="339"/>
    </location>
</feature>
<gene>
    <name evidence="5" type="ORF">MAR_029251</name>
</gene>
<evidence type="ECO:0000313" key="6">
    <source>
        <dbReference type="Proteomes" id="UP001164746"/>
    </source>
</evidence>
<dbReference type="PRINTS" id="PR00765">
    <property type="entry name" value="CRBOXYPTASEA"/>
</dbReference>
<feature type="signal peptide" evidence="3">
    <location>
        <begin position="1"/>
        <end position="16"/>
    </location>
</feature>
<dbReference type="Proteomes" id="UP001164746">
    <property type="component" value="Chromosome 2"/>
</dbReference>